<proteinExistence type="predicted"/>
<dbReference type="InterPro" id="IPR046335">
    <property type="entry name" value="LacI/GalR-like_sensor"/>
</dbReference>
<evidence type="ECO:0000313" key="6">
    <source>
        <dbReference type="Proteomes" id="UP000238081"/>
    </source>
</evidence>
<name>A0A0A6SJ20_CLOBU</name>
<keyword evidence="1" id="KW-0805">Transcription regulation</keyword>
<dbReference type="SMART" id="SM00354">
    <property type="entry name" value="HTH_LACI"/>
    <property type="match status" value="1"/>
</dbReference>
<dbReference type="Pfam" id="PF00356">
    <property type="entry name" value="LacI"/>
    <property type="match status" value="1"/>
</dbReference>
<keyword evidence="2" id="KW-0238">DNA-binding</keyword>
<dbReference type="SUPFAM" id="SSF47413">
    <property type="entry name" value="lambda repressor-like DNA-binding domains"/>
    <property type="match status" value="1"/>
</dbReference>
<dbReference type="AlphaFoldDB" id="A0A0A6SJ20"/>
<gene>
    <name evidence="5" type="ORF">AWN73_19465</name>
</gene>
<sequence length="336" mass="37670">MNIKDIARLSGVGVSTVSRVINNHPDVKQSTREKVLQIIKDSNYIPNNSARILKQNNTKNIGVLVKGVFNPFFSEMTNIIGNIIEENGYTMILQQNDFNLYQDVETMIGFVKEKRLQGVICLGGNFTEIQEDSFEDIKVPVVLTSVNTISKKGKKYYSSVGIDNSKSAYKAVRYLIEKGHKKIALVLGEVNDLGVSWWRLDGYKKALEENNIDVDDELIISGEYNSGTAYENVNKLLKKRKDITAIFALSDIMALGAIKAAIDNGFDVPRDISIVGFDGMDESKYYNPSITTVKQPKKKMAETSVELLFSLITTDCENKHLILDTELVERDSCFNI</sequence>
<dbReference type="PANTHER" id="PTHR30146:SF149">
    <property type="entry name" value="HTH-TYPE TRANSCRIPTIONAL REGULATOR EBGR"/>
    <property type="match status" value="1"/>
</dbReference>
<dbReference type="InterPro" id="IPR010982">
    <property type="entry name" value="Lambda_DNA-bd_dom_sf"/>
</dbReference>
<evidence type="ECO:0000256" key="1">
    <source>
        <dbReference type="ARBA" id="ARBA00023015"/>
    </source>
</evidence>
<evidence type="ECO:0000313" key="5">
    <source>
        <dbReference type="EMBL" id="PPV12199.1"/>
    </source>
</evidence>
<dbReference type="PANTHER" id="PTHR30146">
    <property type="entry name" value="LACI-RELATED TRANSCRIPTIONAL REPRESSOR"/>
    <property type="match status" value="1"/>
</dbReference>
<evidence type="ECO:0000256" key="3">
    <source>
        <dbReference type="ARBA" id="ARBA00023163"/>
    </source>
</evidence>
<comment type="caution">
    <text evidence="5">The sequence shown here is derived from an EMBL/GenBank/DDBJ whole genome shotgun (WGS) entry which is preliminary data.</text>
</comment>
<dbReference type="PROSITE" id="PS50932">
    <property type="entry name" value="HTH_LACI_2"/>
    <property type="match status" value="1"/>
</dbReference>
<accession>A0A0A6SJ20</accession>
<evidence type="ECO:0000256" key="2">
    <source>
        <dbReference type="ARBA" id="ARBA00023125"/>
    </source>
</evidence>
<organism evidence="5 6">
    <name type="scientific">Clostridium butyricum</name>
    <dbReference type="NCBI Taxonomy" id="1492"/>
    <lineage>
        <taxon>Bacteria</taxon>
        <taxon>Bacillati</taxon>
        <taxon>Bacillota</taxon>
        <taxon>Clostridia</taxon>
        <taxon>Eubacteriales</taxon>
        <taxon>Clostridiaceae</taxon>
        <taxon>Clostridium</taxon>
    </lineage>
</organism>
<dbReference type="Gene3D" id="3.40.50.2300">
    <property type="match status" value="2"/>
</dbReference>
<feature type="domain" description="HTH lacI-type" evidence="4">
    <location>
        <begin position="1"/>
        <end position="55"/>
    </location>
</feature>
<dbReference type="SUPFAM" id="SSF53822">
    <property type="entry name" value="Periplasmic binding protein-like I"/>
    <property type="match status" value="1"/>
</dbReference>
<dbReference type="CDD" id="cd06267">
    <property type="entry name" value="PBP1_LacI_sugar_binding-like"/>
    <property type="match status" value="1"/>
</dbReference>
<dbReference type="EMBL" id="LRDH01000154">
    <property type="protein sequence ID" value="PPV12199.1"/>
    <property type="molecule type" value="Genomic_DNA"/>
</dbReference>
<dbReference type="GO" id="GO:0000976">
    <property type="term" value="F:transcription cis-regulatory region binding"/>
    <property type="evidence" value="ECO:0007669"/>
    <property type="project" value="TreeGrafter"/>
</dbReference>
<dbReference type="InterPro" id="IPR000843">
    <property type="entry name" value="HTH_LacI"/>
</dbReference>
<dbReference type="CDD" id="cd01392">
    <property type="entry name" value="HTH_LacI"/>
    <property type="match status" value="1"/>
</dbReference>
<protein>
    <submittedName>
        <fullName evidence="5">LacI family transcriptional regulator</fullName>
    </submittedName>
</protein>
<dbReference type="PRINTS" id="PR00036">
    <property type="entry name" value="HTHLACI"/>
</dbReference>
<dbReference type="Pfam" id="PF13377">
    <property type="entry name" value="Peripla_BP_3"/>
    <property type="match status" value="1"/>
</dbReference>
<dbReference type="InterPro" id="IPR028082">
    <property type="entry name" value="Peripla_BP_I"/>
</dbReference>
<evidence type="ECO:0000259" key="4">
    <source>
        <dbReference type="PROSITE" id="PS50932"/>
    </source>
</evidence>
<reference evidence="5 6" key="1">
    <citation type="submission" date="2016-01" db="EMBL/GenBank/DDBJ databases">
        <title>Characterization of the Clostridium difficile lineages that are prevalent in Hong Kong and China.</title>
        <authorList>
            <person name="Kwok J.S.-L."/>
            <person name="Lam W.-Y."/>
            <person name="Ip M."/>
            <person name="Chan T.-F."/>
            <person name="Hawkey P.M."/>
            <person name="Tsui S.K.-W."/>
        </authorList>
    </citation>
    <scope>NUCLEOTIDE SEQUENCE [LARGE SCALE GENOMIC DNA]</scope>
    <source>
        <strain evidence="5 6">300064</strain>
    </source>
</reference>
<keyword evidence="3" id="KW-0804">Transcription</keyword>
<dbReference type="Proteomes" id="UP000238081">
    <property type="component" value="Unassembled WGS sequence"/>
</dbReference>
<dbReference type="RefSeq" id="WP_027637257.1">
    <property type="nucleotide sequence ID" value="NZ_CANCWB010000004.1"/>
</dbReference>
<dbReference type="PROSITE" id="PS00356">
    <property type="entry name" value="HTH_LACI_1"/>
    <property type="match status" value="1"/>
</dbReference>
<dbReference type="GO" id="GO:0003700">
    <property type="term" value="F:DNA-binding transcription factor activity"/>
    <property type="evidence" value="ECO:0007669"/>
    <property type="project" value="TreeGrafter"/>
</dbReference>
<dbReference type="Gene3D" id="1.10.260.40">
    <property type="entry name" value="lambda repressor-like DNA-binding domains"/>
    <property type="match status" value="1"/>
</dbReference>